<dbReference type="Proteomes" id="UP000049855">
    <property type="component" value="Unassembled WGS sequence"/>
</dbReference>
<dbReference type="GO" id="GO:0005975">
    <property type="term" value="P:carbohydrate metabolic process"/>
    <property type="evidence" value="ECO:0007669"/>
    <property type="project" value="InterPro"/>
</dbReference>
<feature type="signal peptide" evidence="1">
    <location>
        <begin position="1"/>
        <end position="22"/>
    </location>
</feature>
<dbReference type="Gene3D" id="3.20.20.80">
    <property type="entry name" value="Glycosidases"/>
    <property type="match status" value="1"/>
</dbReference>
<dbReference type="InterPro" id="IPR001223">
    <property type="entry name" value="Glyco_hydro18_cat"/>
</dbReference>
<evidence type="ECO:0000313" key="4">
    <source>
        <dbReference type="Proteomes" id="UP000049855"/>
    </source>
</evidence>
<evidence type="ECO:0000313" key="3">
    <source>
        <dbReference type="EMBL" id="CQR74896.1"/>
    </source>
</evidence>
<dbReference type="PROSITE" id="PS51257">
    <property type="entry name" value="PROKAR_LIPOPROTEIN"/>
    <property type="match status" value="1"/>
</dbReference>
<dbReference type="InterPro" id="IPR029070">
    <property type="entry name" value="Chitinase_insertion_sf"/>
</dbReference>
<keyword evidence="4" id="KW-1185">Reference proteome</keyword>
<reference evidence="4" key="1">
    <citation type="submission" date="2015-03" db="EMBL/GenBank/DDBJ databases">
        <authorList>
            <person name="Nijsse Bart"/>
        </authorList>
    </citation>
    <scope>NUCLEOTIDE SEQUENCE [LARGE SCALE GENOMIC DNA]</scope>
</reference>
<gene>
    <name evidence="3" type="ORF">SpAn4DRAFT_4253</name>
</gene>
<dbReference type="GO" id="GO:0016787">
    <property type="term" value="F:hydrolase activity"/>
    <property type="evidence" value="ECO:0007669"/>
    <property type="project" value="UniProtKB-KW"/>
</dbReference>
<dbReference type="EMBL" id="CTRP01000015">
    <property type="protein sequence ID" value="CQR74896.1"/>
    <property type="molecule type" value="Genomic_DNA"/>
</dbReference>
<dbReference type="RefSeq" id="WP_021166716.1">
    <property type="nucleotide sequence ID" value="NZ_CTRP01000015.1"/>
</dbReference>
<dbReference type="Pfam" id="PF00704">
    <property type="entry name" value="Glyco_hydro_18"/>
    <property type="match status" value="1"/>
</dbReference>
<dbReference type="PANTHER" id="PTHR46066">
    <property type="entry name" value="CHITINASE DOMAIN-CONTAINING PROTEIN 1 FAMILY MEMBER"/>
    <property type="match status" value="1"/>
</dbReference>
<dbReference type="AlphaFoldDB" id="A0A0U1L5D4"/>
<keyword evidence="3" id="KW-0378">Hydrolase</keyword>
<keyword evidence="1" id="KW-0732">Signal</keyword>
<accession>A0A0U1L5D4</accession>
<dbReference type="SUPFAM" id="SSF51445">
    <property type="entry name" value="(Trans)glycosidases"/>
    <property type="match status" value="1"/>
</dbReference>
<proteinExistence type="predicted"/>
<feature type="domain" description="GH18" evidence="2">
    <location>
        <begin position="117"/>
        <end position="335"/>
    </location>
</feature>
<protein>
    <submittedName>
        <fullName evidence="3">Spore peptidoglycan hydrolase (N-acetylglucosaminidase)</fullName>
    </submittedName>
</protein>
<name>A0A0U1L5D4_9FIRM</name>
<feature type="chain" id="PRO_5039398289" evidence="1">
    <location>
        <begin position="23"/>
        <end position="344"/>
    </location>
</feature>
<sequence>MKGIAYKIIKMVLMTAAFVLLAGCNYNNQLTSKADAKETIEMSAWLAYWDLDAGGKDLQRIGKKLGKLSYFGAYFDARDRIFIPKELSDKRKELRAKKEQYETYLTFVNDKQNADESVIMKDTEVLYRIFATPASMDRHVDDLIALTLQGKYDGIEIDYERIWNDEQIAKSFSIFVDKLYKKAGDNKLKLRVVLEPGTPFSSANLPQGPEYVVMFYNLYGLHSEPGPKANRGFIEKTIRQMKALPGETSVAFATGGCLWGDNGKRILLSEVEAKTIAVTQDSKTKRDEESQCLVFEYQDKGVSYRVWYADVKTLNYWIGIAKEQGVNNISIWRLGGNIDINKIE</sequence>
<evidence type="ECO:0000259" key="2">
    <source>
        <dbReference type="Pfam" id="PF00704"/>
    </source>
</evidence>
<evidence type="ECO:0000256" key="1">
    <source>
        <dbReference type="SAM" id="SignalP"/>
    </source>
</evidence>
<dbReference type="InterPro" id="IPR017853">
    <property type="entry name" value="GH"/>
</dbReference>
<dbReference type="Gene3D" id="3.10.50.10">
    <property type="match status" value="1"/>
</dbReference>
<dbReference type="PANTHER" id="PTHR46066:SF2">
    <property type="entry name" value="CHITINASE DOMAIN-CONTAINING PROTEIN 1"/>
    <property type="match status" value="1"/>
</dbReference>
<organism evidence="3 4">
    <name type="scientific">Sporomusa ovata</name>
    <dbReference type="NCBI Taxonomy" id="2378"/>
    <lineage>
        <taxon>Bacteria</taxon>
        <taxon>Bacillati</taxon>
        <taxon>Bacillota</taxon>
        <taxon>Negativicutes</taxon>
        <taxon>Selenomonadales</taxon>
        <taxon>Sporomusaceae</taxon>
        <taxon>Sporomusa</taxon>
    </lineage>
</organism>